<keyword evidence="5 7" id="KW-0808">Transferase</keyword>
<proteinExistence type="inferred from homology"/>
<organism evidence="7 8">
    <name type="scientific">Desulfurispirillum indicum (strain ATCC BAA-1389 / DSM 22839 / S5)</name>
    <dbReference type="NCBI Taxonomy" id="653733"/>
    <lineage>
        <taxon>Bacteria</taxon>
        <taxon>Pseudomonadati</taxon>
        <taxon>Chrysiogenota</taxon>
        <taxon>Chrysiogenia</taxon>
        <taxon>Chrysiogenales</taxon>
        <taxon>Chrysiogenaceae</taxon>
        <taxon>Desulfurispirillum</taxon>
    </lineage>
</organism>
<dbReference type="PANTHER" id="PTHR10695">
    <property type="entry name" value="DEPHOSPHO-COA KINASE-RELATED"/>
    <property type="match status" value="1"/>
</dbReference>
<dbReference type="InterPro" id="IPR001977">
    <property type="entry name" value="Depp_CoAkinase"/>
</dbReference>
<dbReference type="PANTHER" id="PTHR10695:SF46">
    <property type="entry name" value="BIFUNCTIONAL COENZYME A SYNTHASE-RELATED"/>
    <property type="match status" value="1"/>
</dbReference>
<evidence type="ECO:0000256" key="2">
    <source>
        <dbReference type="ARBA" id="ARBA00022741"/>
    </source>
</evidence>
<keyword evidence="5" id="KW-0963">Cytoplasm</keyword>
<dbReference type="eggNOG" id="COG0237">
    <property type="taxonomic scope" value="Bacteria"/>
</dbReference>
<comment type="similarity">
    <text evidence="1 5">Belongs to the CoaE family.</text>
</comment>
<dbReference type="OrthoDB" id="9812943at2"/>
<dbReference type="Gene3D" id="3.40.50.300">
    <property type="entry name" value="P-loop containing nucleotide triphosphate hydrolases"/>
    <property type="match status" value="1"/>
</dbReference>
<dbReference type="HAMAP" id="MF_00376">
    <property type="entry name" value="Dephospho_CoA_kinase"/>
    <property type="match status" value="1"/>
</dbReference>
<dbReference type="NCBIfam" id="TIGR00152">
    <property type="entry name" value="dephospho-CoA kinase"/>
    <property type="match status" value="1"/>
</dbReference>
<dbReference type="EC" id="2.7.1.24" evidence="5 6"/>
<comment type="catalytic activity">
    <reaction evidence="5">
        <text>3'-dephospho-CoA + ATP = ADP + CoA + H(+)</text>
        <dbReference type="Rhea" id="RHEA:18245"/>
        <dbReference type="ChEBI" id="CHEBI:15378"/>
        <dbReference type="ChEBI" id="CHEBI:30616"/>
        <dbReference type="ChEBI" id="CHEBI:57287"/>
        <dbReference type="ChEBI" id="CHEBI:57328"/>
        <dbReference type="ChEBI" id="CHEBI:456216"/>
        <dbReference type="EC" id="2.7.1.24"/>
    </reaction>
</comment>
<keyword evidence="3 5" id="KW-0067">ATP-binding</keyword>
<dbReference type="RefSeq" id="WP_013505067.1">
    <property type="nucleotide sequence ID" value="NC_014836.1"/>
</dbReference>
<comment type="function">
    <text evidence="5">Catalyzes the phosphorylation of the 3'-hydroxyl group of dephosphocoenzyme A to form coenzyme A.</text>
</comment>
<feature type="binding site" evidence="5">
    <location>
        <begin position="10"/>
        <end position="15"/>
    </location>
    <ligand>
        <name>ATP</name>
        <dbReference type="ChEBI" id="CHEBI:30616"/>
    </ligand>
</feature>
<evidence type="ECO:0000313" key="7">
    <source>
        <dbReference type="EMBL" id="ADU65178.1"/>
    </source>
</evidence>
<dbReference type="GO" id="GO:0015937">
    <property type="term" value="P:coenzyme A biosynthetic process"/>
    <property type="evidence" value="ECO:0007669"/>
    <property type="project" value="UniProtKB-UniRule"/>
</dbReference>
<dbReference type="CDD" id="cd02022">
    <property type="entry name" value="DPCK"/>
    <property type="match status" value="1"/>
</dbReference>
<dbReference type="UniPathway" id="UPA00241">
    <property type="reaction ID" value="UER00356"/>
</dbReference>
<gene>
    <name evidence="5" type="primary">coaE</name>
    <name evidence="7" type="ordered locus">Selin_0425</name>
</gene>
<evidence type="ECO:0000256" key="1">
    <source>
        <dbReference type="ARBA" id="ARBA00009018"/>
    </source>
</evidence>
<dbReference type="FunCoup" id="E6W052">
    <property type="interactions" value="376"/>
</dbReference>
<keyword evidence="2 5" id="KW-0547">Nucleotide-binding</keyword>
<keyword evidence="4 5" id="KW-0173">Coenzyme A biosynthesis</keyword>
<keyword evidence="8" id="KW-1185">Reference proteome</keyword>
<comment type="subcellular location">
    <subcellularLocation>
        <location evidence="5">Cytoplasm</location>
    </subcellularLocation>
</comment>
<name>E6W052_DESIS</name>
<reference evidence="7 8" key="1">
    <citation type="submission" date="2010-12" db="EMBL/GenBank/DDBJ databases">
        <title>Complete sequence of Desulfurispirillum indicum S5.</title>
        <authorList>
            <consortium name="US DOE Joint Genome Institute"/>
            <person name="Lucas S."/>
            <person name="Copeland A."/>
            <person name="Lapidus A."/>
            <person name="Cheng J.-F."/>
            <person name="Goodwin L."/>
            <person name="Pitluck S."/>
            <person name="Chertkov O."/>
            <person name="Held B."/>
            <person name="Detter J.C."/>
            <person name="Han C."/>
            <person name="Tapia R."/>
            <person name="Land M."/>
            <person name="Hauser L."/>
            <person name="Kyrpides N."/>
            <person name="Ivanova N."/>
            <person name="Mikhailova N."/>
            <person name="Haggblom M."/>
            <person name="Rauschenbach I."/>
            <person name="Bini E."/>
            <person name="Woyke T."/>
        </authorList>
    </citation>
    <scope>NUCLEOTIDE SEQUENCE [LARGE SCALE GENOMIC DNA]</scope>
    <source>
        <strain evidence="8">ATCC BAA-1389 / DSM 22839 / S5</strain>
    </source>
</reference>
<dbReference type="GO" id="GO:0005737">
    <property type="term" value="C:cytoplasm"/>
    <property type="evidence" value="ECO:0007669"/>
    <property type="project" value="UniProtKB-SubCell"/>
</dbReference>
<dbReference type="STRING" id="653733.Selin_0425"/>
<dbReference type="SUPFAM" id="SSF52540">
    <property type="entry name" value="P-loop containing nucleoside triphosphate hydrolases"/>
    <property type="match status" value="1"/>
</dbReference>
<protein>
    <recommendedName>
        <fullName evidence="5 6">Dephospho-CoA kinase</fullName>
        <ecNumber evidence="5 6">2.7.1.24</ecNumber>
    </recommendedName>
    <alternativeName>
        <fullName evidence="5">Dephosphocoenzyme A kinase</fullName>
    </alternativeName>
</protein>
<sequence length="206" mass="22798">MLIGLTGGIGSGKSTVSALLRARGVPVIDADEIGRAALTAGSPLLPEVVEAFGSHILDDQGQLDRRKLRAEIFSSPTRREQLNRLVHPYIARQRDLEIDRLRANHSVLFYDAALLLESEARTLMDAIVVVACEPEVQIRRVMERDGISRQQAVDAINAQMSLEGRLACADYVIDNNRDDMAHLEKQVDELLALLTQQAGRHTPQEK</sequence>
<evidence type="ECO:0000256" key="3">
    <source>
        <dbReference type="ARBA" id="ARBA00022840"/>
    </source>
</evidence>
<dbReference type="InterPro" id="IPR027417">
    <property type="entry name" value="P-loop_NTPase"/>
</dbReference>
<evidence type="ECO:0000256" key="6">
    <source>
        <dbReference type="NCBIfam" id="TIGR00152"/>
    </source>
</evidence>
<dbReference type="GO" id="GO:0004140">
    <property type="term" value="F:dephospho-CoA kinase activity"/>
    <property type="evidence" value="ECO:0007669"/>
    <property type="project" value="UniProtKB-UniRule"/>
</dbReference>
<dbReference type="Pfam" id="PF01121">
    <property type="entry name" value="CoaE"/>
    <property type="match status" value="1"/>
</dbReference>
<dbReference type="GO" id="GO:0005524">
    <property type="term" value="F:ATP binding"/>
    <property type="evidence" value="ECO:0007669"/>
    <property type="project" value="UniProtKB-UniRule"/>
</dbReference>
<evidence type="ECO:0000256" key="4">
    <source>
        <dbReference type="ARBA" id="ARBA00022993"/>
    </source>
</evidence>
<evidence type="ECO:0000256" key="5">
    <source>
        <dbReference type="HAMAP-Rule" id="MF_00376"/>
    </source>
</evidence>
<keyword evidence="5 7" id="KW-0418">Kinase</keyword>
<dbReference type="PROSITE" id="PS51219">
    <property type="entry name" value="DPCK"/>
    <property type="match status" value="1"/>
</dbReference>
<dbReference type="HOGENOM" id="CLU_057180_0_0_0"/>
<dbReference type="Proteomes" id="UP000002572">
    <property type="component" value="Chromosome"/>
</dbReference>
<evidence type="ECO:0000313" key="8">
    <source>
        <dbReference type="Proteomes" id="UP000002572"/>
    </source>
</evidence>
<accession>E6W052</accession>
<dbReference type="AlphaFoldDB" id="E6W052"/>
<dbReference type="KEGG" id="din:Selin_0425"/>
<dbReference type="InParanoid" id="E6W052"/>
<comment type="pathway">
    <text evidence="5">Cofactor biosynthesis; coenzyme A biosynthesis; CoA from (R)-pantothenate: step 5/5.</text>
</comment>
<dbReference type="EMBL" id="CP002432">
    <property type="protein sequence ID" value="ADU65178.1"/>
    <property type="molecule type" value="Genomic_DNA"/>
</dbReference>